<evidence type="ECO:0000313" key="2">
    <source>
        <dbReference type="Proteomes" id="UP001431693"/>
    </source>
</evidence>
<name>A0ABT6ZMT2_9ACTN</name>
<dbReference type="Proteomes" id="UP001431693">
    <property type="component" value="Unassembled WGS sequence"/>
</dbReference>
<dbReference type="EMBL" id="JASJEX010000003">
    <property type="protein sequence ID" value="MDJ1129956.1"/>
    <property type="molecule type" value="Genomic_DNA"/>
</dbReference>
<dbReference type="RefSeq" id="WP_283713076.1">
    <property type="nucleotide sequence ID" value="NZ_JASJEW010000002.1"/>
</dbReference>
<accession>A0ABT6ZMT2</accession>
<evidence type="ECO:0000313" key="1">
    <source>
        <dbReference type="EMBL" id="MDJ1129956.1"/>
    </source>
</evidence>
<organism evidence="1 2">
    <name type="scientific">Kribbibacterium absianum</name>
    <dbReference type="NCBI Taxonomy" id="3044210"/>
    <lineage>
        <taxon>Bacteria</taxon>
        <taxon>Bacillati</taxon>
        <taxon>Actinomycetota</taxon>
        <taxon>Coriobacteriia</taxon>
        <taxon>Coriobacteriales</taxon>
        <taxon>Kribbibacteriaceae</taxon>
        <taxon>Kribbibacterium</taxon>
    </lineage>
</organism>
<protein>
    <submittedName>
        <fullName evidence="1">DUF1893 domain-containing protein</fullName>
    </submittedName>
</protein>
<dbReference type="Gene3D" id="3.40.140.30">
    <property type="entry name" value="Hypothetical protein TM1506"/>
    <property type="match status" value="1"/>
</dbReference>
<keyword evidence="2" id="KW-1185">Reference proteome</keyword>
<dbReference type="SUPFAM" id="SSF53927">
    <property type="entry name" value="Cytidine deaminase-like"/>
    <property type="match status" value="1"/>
</dbReference>
<gene>
    <name evidence="1" type="ORF">QJ043_07680</name>
</gene>
<comment type="caution">
    <text evidence="1">The sequence shown here is derived from an EMBL/GenBank/DDBJ whole genome shotgun (WGS) entry which is preliminary data.</text>
</comment>
<sequence length="143" mass="14775">MTDLERAVALLHEGDHSVVLVRGDDVLVSDDRGVAPLVRWVDSGDDLSGFSAADRVVGRAAALLYVLLGVEAVCGDVMARGAVDVLSAHGITASHGTLAEQIVNRAGTGPCPMEAATAGIDEPSEALRAIKAKQAELRAHARA</sequence>
<dbReference type="InterPro" id="IPR015067">
    <property type="entry name" value="DUF1893_TM1506-like"/>
</dbReference>
<proteinExistence type="predicted"/>
<dbReference type="Pfam" id="PF08973">
    <property type="entry name" value="TM1506"/>
    <property type="match status" value="1"/>
</dbReference>
<reference evidence="1" key="1">
    <citation type="submission" date="2023-05" db="EMBL/GenBank/DDBJ databases">
        <title>[olsenella] sp. nov., isolated from a pig farm feces dump.</title>
        <authorList>
            <person name="Chang Y.-H."/>
        </authorList>
    </citation>
    <scope>NUCLEOTIDE SEQUENCE</scope>
    <source>
        <strain evidence="1">YH-ols2217</strain>
    </source>
</reference>
<dbReference type="InterPro" id="IPR016193">
    <property type="entry name" value="Cytidine_deaminase-like"/>
</dbReference>
<dbReference type="InterPro" id="IPR037081">
    <property type="entry name" value="Hyp_TM1506"/>
</dbReference>